<dbReference type="SUPFAM" id="SSF57701">
    <property type="entry name" value="Zn2/Cys6 DNA-binding domain"/>
    <property type="match status" value="1"/>
</dbReference>
<feature type="compositionally biased region" description="Polar residues" evidence="7">
    <location>
        <begin position="18"/>
        <end position="37"/>
    </location>
</feature>
<dbReference type="PROSITE" id="PS00463">
    <property type="entry name" value="ZN2_CY6_FUNGAL_1"/>
    <property type="match status" value="1"/>
</dbReference>
<gene>
    <name evidence="9" type="ORF">CYFA0S_08e03290g</name>
</gene>
<evidence type="ECO:0000313" key="9">
    <source>
        <dbReference type="EMBL" id="CDR42072.1"/>
    </source>
</evidence>
<dbReference type="GO" id="GO:0008270">
    <property type="term" value="F:zinc ion binding"/>
    <property type="evidence" value="ECO:0007669"/>
    <property type="project" value="InterPro"/>
</dbReference>
<reference evidence="9" key="1">
    <citation type="journal article" date="2014" name="Genome Announc.">
        <title>Genome sequence of the yeast Cyberlindnera fabianii (Hansenula fabianii).</title>
        <authorList>
            <person name="Freel K.C."/>
            <person name="Sarilar V."/>
            <person name="Neuveglise C."/>
            <person name="Devillers H."/>
            <person name="Friedrich A."/>
            <person name="Schacherer J."/>
        </authorList>
    </citation>
    <scope>NUCLEOTIDE SEQUENCE</scope>
    <source>
        <strain evidence="9">YJS4271</strain>
    </source>
</reference>
<keyword evidence="1" id="KW-0479">Metal-binding</keyword>
<name>A0A061B354_CYBFA</name>
<dbReference type="InterPro" id="IPR036864">
    <property type="entry name" value="Zn2-C6_fun-type_DNA-bd_sf"/>
</dbReference>
<protein>
    <submittedName>
        <fullName evidence="9">CYFA0S08e03290g1_1</fullName>
    </submittedName>
</protein>
<evidence type="ECO:0000256" key="3">
    <source>
        <dbReference type="ARBA" id="ARBA00023015"/>
    </source>
</evidence>
<dbReference type="Pfam" id="PF04082">
    <property type="entry name" value="Fungal_trans"/>
    <property type="match status" value="1"/>
</dbReference>
<keyword evidence="2" id="KW-0862">Zinc</keyword>
<dbReference type="AlphaFoldDB" id="A0A061B354"/>
<organism evidence="9">
    <name type="scientific">Cyberlindnera fabianii</name>
    <name type="common">Yeast</name>
    <name type="synonym">Hansenula fabianii</name>
    <dbReference type="NCBI Taxonomy" id="36022"/>
    <lineage>
        <taxon>Eukaryota</taxon>
        <taxon>Fungi</taxon>
        <taxon>Dikarya</taxon>
        <taxon>Ascomycota</taxon>
        <taxon>Saccharomycotina</taxon>
        <taxon>Saccharomycetes</taxon>
        <taxon>Phaffomycetales</taxon>
        <taxon>Phaffomycetaceae</taxon>
        <taxon>Cyberlindnera</taxon>
    </lineage>
</organism>
<dbReference type="VEuPathDB" id="FungiDB:BON22_4159"/>
<dbReference type="CDD" id="cd12148">
    <property type="entry name" value="fungal_TF_MHR"/>
    <property type="match status" value="1"/>
</dbReference>
<dbReference type="PANTHER" id="PTHR31668">
    <property type="entry name" value="GLUCOSE TRANSPORT TRANSCRIPTION REGULATOR RGT1-RELATED-RELATED"/>
    <property type="match status" value="1"/>
</dbReference>
<evidence type="ECO:0000256" key="4">
    <source>
        <dbReference type="ARBA" id="ARBA00023125"/>
    </source>
</evidence>
<dbReference type="EMBL" id="LK052893">
    <property type="protein sequence ID" value="CDR42072.1"/>
    <property type="molecule type" value="Genomic_DNA"/>
</dbReference>
<dbReference type="PANTHER" id="PTHR31668:SF4">
    <property type="entry name" value="TRANSCRIPTIONAL ACTIVATOR PROTEIN DAL81"/>
    <property type="match status" value="1"/>
</dbReference>
<dbReference type="GO" id="GO:0005634">
    <property type="term" value="C:nucleus"/>
    <property type="evidence" value="ECO:0007669"/>
    <property type="project" value="TreeGrafter"/>
</dbReference>
<dbReference type="Pfam" id="PF00172">
    <property type="entry name" value="Zn_clus"/>
    <property type="match status" value="1"/>
</dbReference>
<evidence type="ECO:0000256" key="7">
    <source>
        <dbReference type="SAM" id="MobiDB-lite"/>
    </source>
</evidence>
<sequence length="747" mass="85840">MFSFHSEQHIPLSEDFSGYSSTTPESSVQLSGTSDTPNAHGEIGTPNHYGANFDHITIQSPFDPSVLDQQSFNLGQGFSSTLQNPITTRPSNSKVSKFQKKTSRTKPCTGCRRRKTKCTVPPHTTICLECSKRNMDCVFETGSEDTMKAKPTVRLCDNCHHRKTVCVIPNGSSACTECTSRYLPCKFSNSSNTNIKIRTTVPIRDYDQYQGPTIMKKTLSLQGPKSSKFLGPSSSFDKNLLVFNEAPESTSTSVGNSPSDVLNREQVQLDSGTKLRKIDDDVIFKIVNDNEEFINLSYAQVDEIEKLVYPHGLMLLNLYFRQVHPLLPVISKGVFFEKYARTHREFDPLLLCMVYLHAINFWSTDPKLAHLPKPSVEKLERLVLVLYSENLINLPPKFSTCQGLILLLHYSFTEAENDLFKPDDYWKKMSQLITICEELGLNYNSDDWVTIPSWERKVRKILTWTVILMDKMYALMEFRPSRVNPDNWLLNELRSEDFQMEENEEVFVERLDGEKYILNHKRGRPSDPVETEMTLFGNLIFVKMVHLSYYVNDALSELFNLKSLKFDDFDTILAKGTSMLTSLSKWYSSLPTQIKDIRIIAGTISTVSLNLSYYLLRFVIFRRILDSFIDADTLTDEQYTNFKSTFKHINLTITQFFESTFMSKLTQDHFRACFFYSDTANAFINIAIVHQLLLKISKEELYLDDEYTYEHTRSQYQTYINTLSSFAPHSKAVVHALDKIKTFASYD</sequence>
<evidence type="ECO:0000256" key="5">
    <source>
        <dbReference type="ARBA" id="ARBA00023163"/>
    </source>
</evidence>
<dbReference type="SMART" id="SM00066">
    <property type="entry name" value="GAL4"/>
    <property type="match status" value="2"/>
</dbReference>
<dbReference type="InterPro" id="IPR001138">
    <property type="entry name" value="Zn2Cys6_DnaBD"/>
</dbReference>
<dbReference type="GO" id="GO:0000981">
    <property type="term" value="F:DNA-binding transcription factor activity, RNA polymerase II-specific"/>
    <property type="evidence" value="ECO:0007669"/>
    <property type="project" value="InterPro"/>
</dbReference>
<keyword evidence="6" id="KW-0539">Nucleus</keyword>
<dbReference type="OrthoDB" id="3980283at2759"/>
<dbReference type="PhylomeDB" id="A0A061B354"/>
<proteinExistence type="predicted"/>
<evidence type="ECO:0000256" key="1">
    <source>
        <dbReference type="ARBA" id="ARBA00022723"/>
    </source>
</evidence>
<keyword evidence="4" id="KW-0238">DNA-binding</keyword>
<keyword evidence="5" id="KW-0804">Transcription</keyword>
<keyword evidence="3" id="KW-0805">Transcription regulation</keyword>
<feature type="domain" description="Zn(2)-C6 fungal-type" evidence="8">
    <location>
        <begin position="107"/>
        <end position="139"/>
    </location>
</feature>
<dbReference type="InterPro" id="IPR007219">
    <property type="entry name" value="XnlR_reg_dom"/>
</dbReference>
<dbReference type="PROSITE" id="PS50048">
    <property type="entry name" value="ZN2_CY6_FUNGAL_2"/>
    <property type="match status" value="1"/>
</dbReference>
<feature type="region of interest" description="Disordered" evidence="7">
    <location>
        <begin position="13"/>
        <end position="50"/>
    </location>
</feature>
<dbReference type="GO" id="GO:0001080">
    <property type="term" value="P:nitrogen catabolite activation of transcription from RNA polymerase II promoter"/>
    <property type="evidence" value="ECO:0007669"/>
    <property type="project" value="TreeGrafter"/>
</dbReference>
<dbReference type="CDD" id="cd00067">
    <property type="entry name" value="GAL4"/>
    <property type="match status" value="1"/>
</dbReference>
<evidence type="ECO:0000256" key="6">
    <source>
        <dbReference type="ARBA" id="ARBA00023242"/>
    </source>
</evidence>
<dbReference type="GO" id="GO:0003677">
    <property type="term" value="F:DNA binding"/>
    <property type="evidence" value="ECO:0007669"/>
    <property type="project" value="UniProtKB-KW"/>
</dbReference>
<evidence type="ECO:0000259" key="8">
    <source>
        <dbReference type="PROSITE" id="PS50048"/>
    </source>
</evidence>
<dbReference type="Gene3D" id="4.10.240.10">
    <property type="entry name" value="Zn(2)-C6 fungal-type DNA-binding domain"/>
    <property type="match status" value="1"/>
</dbReference>
<evidence type="ECO:0000256" key="2">
    <source>
        <dbReference type="ARBA" id="ARBA00022833"/>
    </source>
</evidence>
<dbReference type="InterPro" id="IPR050797">
    <property type="entry name" value="Carb_Metab_Trans_Reg"/>
</dbReference>
<accession>A0A061B354</accession>
<dbReference type="GO" id="GO:0006351">
    <property type="term" value="P:DNA-templated transcription"/>
    <property type="evidence" value="ECO:0007669"/>
    <property type="project" value="InterPro"/>
</dbReference>